<gene>
    <name evidence="2" type="ORF">ANSO36C_01470</name>
</gene>
<keyword evidence="3" id="KW-1185">Reference proteome</keyword>
<proteinExistence type="predicted"/>
<keyword evidence="1" id="KW-0812">Transmembrane</keyword>
<keyword evidence="1" id="KW-0472">Membrane</keyword>
<reference evidence="2" key="1">
    <citation type="submission" date="2022-04" db="EMBL/GenBank/DDBJ databases">
        <title>Complete genome sequence of a cyanobacterium, Nostoc sp. SO-36, isolated in Antarctica.</title>
        <authorList>
            <person name="Kanesaki Y."/>
            <person name="Effendi D."/>
            <person name="Sakamoto T."/>
            <person name="Ohtani S."/>
            <person name="Awai K."/>
        </authorList>
    </citation>
    <scope>NUCLEOTIDE SEQUENCE</scope>
    <source>
        <strain evidence="2">SO-36</strain>
    </source>
</reference>
<evidence type="ECO:0000313" key="2">
    <source>
        <dbReference type="EMBL" id="BDI14345.1"/>
    </source>
</evidence>
<evidence type="ECO:0000313" key="3">
    <source>
        <dbReference type="Proteomes" id="UP001055453"/>
    </source>
</evidence>
<organism evidence="2 3">
    <name type="scientific">Nostoc cf. commune SO-36</name>
    <dbReference type="NCBI Taxonomy" id="449208"/>
    <lineage>
        <taxon>Bacteria</taxon>
        <taxon>Bacillati</taxon>
        <taxon>Cyanobacteriota</taxon>
        <taxon>Cyanophyceae</taxon>
        <taxon>Nostocales</taxon>
        <taxon>Nostocaceae</taxon>
        <taxon>Nostoc</taxon>
    </lineage>
</organism>
<protein>
    <submittedName>
        <fullName evidence="2">Uncharacterized protein</fullName>
    </submittedName>
</protein>
<dbReference type="EMBL" id="AP025732">
    <property type="protein sequence ID" value="BDI14345.1"/>
    <property type="molecule type" value="Genomic_DNA"/>
</dbReference>
<keyword evidence="1" id="KW-1133">Transmembrane helix</keyword>
<dbReference type="RefSeq" id="WP_251957952.1">
    <property type="nucleotide sequence ID" value="NZ_AP025732.1"/>
</dbReference>
<name>A0ABM7YUQ7_NOSCO</name>
<feature type="transmembrane region" description="Helical" evidence="1">
    <location>
        <begin position="50"/>
        <end position="74"/>
    </location>
</feature>
<dbReference type="Proteomes" id="UP001055453">
    <property type="component" value="Chromosome"/>
</dbReference>
<accession>A0ABM7YUQ7</accession>
<sequence>MVRDRYNQRYQSAAEALQALNFPLELSPSLQSSGINQKSDDSYFLNYKNFILLLGIGLGATTSLIVLVLIYTFINTGTSPPNQPIQLNNFREKLVEPRFTSVNVNSLVAKSVSNRGVNKNNSTIIKTTRKQIELYYMRKS</sequence>
<evidence type="ECO:0000256" key="1">
    <source>
        <dbReference type="SAM" id="Phobius"/>
    </source>
</evidence>